<proteinExistence type="predicted"/>
<evidence type="ECO:0000313" key="2">
    <source>
        <dbReference type="EMBL" id="MCI74752.1"/>
    </source>
</evidence>
<dbReference type="Proteomes" id="UP000265520">
    <property type="component" value="Unassembled WGS sequence"/>
</dbReference>
<organism evidence="2 3">
    <name type="scientific">Trifolium medium</name>
    <dbReference type="NCBI Taxonomy" id="97028"/>
    <lineage>
        <taxon>Eukaryota</taxon>
        <taxon>Viridiplantae</taxon>
        <taxon>Streptophyta</taxon>
        <taxon>Embryophyta</taxon>
        <taxon>Tracheophyta</taxon>
        <taxon>Spermatophyta</taxon>
        <taxon>Magnoliopsida</taxon>
        <taxon>eudicotyledons</taxon>
        <taxon>Gunneridae</taxon>
        <taxon>Pentapetalae</taxon>
        <taxon>rosids</taxon>
        <taxon>fabids</taxon>
        <taxon>Fabales</taxon>
        <taxon>Fabaceae</taxon>
        <taxon>Papilionoideae</taxon>
        <taxon>50 kb inversion clade</taxon>
        <taxon>NPAAA clade</taxon>
        <taxon>Hologalegina</taxon>
        <taxon>IRL clade</taxon>
        <taxon>Trifolieae</taxon>
        <taxon>Trifolium</taxon>
    </lineage>
</organism>
<sequence length="24" mass="2536">MPPSVAPAAPVDPVLDQTSPFYVH</sequence>
<keyword evidence="3" id="KW-1185">Reference proteome</keyword>
<dbReference type="EMBL" id="LXQA010867056">
    <property type="protein sequence ID" value="MCI74752.1"/>
    <property type="molecule type" value="Genomic_DNA"/>
</dbReference>
<name>A0A392UMS2_9FABA</name>
<feature type="region of interest" description="Disordered" evidence="1">
    <location>
        <begin position="1"/>
        <end position="24"/>
    </location>
</feature>
<feature type="compositionally biased region" description="Low complexity" evidence="1">
    <location>
        <begin position="1"/>
        <end position="14"/>
    </location>
</feature>
<evidence type="ECO:0000313" key="3">
    <source>
        <dbReference type="Proteomes" id="UP000265520"/>
    </source>
</evidence>
<dbReference type="AlphaFoldDB" id="A0A392UMS2"/>
<protein>
    <submittedName>
        <fullName evidence="2">Uncharacterized protein</fullName>
    </submittedName>
</protein>
<accession>A0A392UMS2</accession>
<evidence type="ECO:0000256" key="1">
    <source>
        <dbReference type="SAM" id="MobiDB-lite"/>
    </source>
</evidence>
<reference evidence="2 3" key="1">
    <citation type="journal article" date="2018" name="Front. Plant Sci.">
        <title>Red Clover (Trifolium pratense) and Zigzag Clover (T. medium) - A Picture of Genomic Similarities and Differences.</title>
        <authorList>
            <person name="Dluhosova J."/>
            <person name="Istvanek J."/>
            <person name="Nedelnik J."/>
            <person name="Repkova J."/>
        </authorList>
    </citation>
    <scope>NUCLEOTIDE SEQUENCE [LARGE SCALE GENOMIC DNA]</scope>
    <source>
        <strain evidence="3">cv. 10/8</strain>
        <tissue evidence="2">Leaf</tissue>
    </source>
</reference>
<feature type="non-terminal residue" evidence="2">
    <location>
        <position position="24"/>
    </location>
</feature>
<comment type="caution">
    <text evidence="2">The sequence shown here is derived from an EMBL/GenBank/DDBJ whole genome shotgun (WGS) entry which is preliminary data.</text>
</comment>